<dbReference type="EMBL" id="NHYE01000538">
    <property type="protein sequence ID" value="PPR04988.1"/>
    <property type="molecule type" value="Genomic_DNA"/>
</dbReference>
<sequence length="289" mass="32588">MNFLSRTHETEMLRTQATASNLTTFRAYPFPGQLIEIPYPLDGDRRPVAPPDLMSYSRTHRFRLPTCFHGKEAKCVMKEGFERTDAVVVFECGVEEPGETMCAFYTFISLAHPQYKNLVNVSLLFCREEDMEFCSYRKRFGTARVASVQRQPSWHSLSSEDGSAIQSFEKIHEYTSPPQGYGFNSVVVEEIGPHPSFATSAGSDSAVNEPAVNEPPVENDYSFQADLELAMQKEILTQDSLTRKDKNSGGRNNFDQSFIEAVDLELALRDAACDDIDAESESVDENEWM</sequence>
<proteinExistence type="predicted"/>
<comment type="caution">
    <text evidence="1">The sequence shown here is derived from an EMBL/GenBank/DDBJ whole genome shotgun (WGS) entry which is preliminary data.</text>
</comment>
<reference evidence="1 2" key="1">
    <citation type="journal article" date="2018" name="Evol. Lett.">
        <title>Horizontal gene cluster transfer increased hallucinogenic mushroom diversity.</title>
        <authorList>
            <person name="Reynolds H.T."/>
            <person name="Vijayakumar V."/>
            <person name="Gluck-Thaler E."/>
            <person name="Korotkin H.B."/>
            <person name="Matheny P.B."/>
            <person name="Slot J.C."/>
        </authorList>
    </citation>
    <scope>NUCLEOTIDE SEQUENCE [LARGE SCALE GENOMIC DNA]</scope>
    <source>
        <strain evidence="1 2">SRW20</strain>
    </source>
</reference>
<organism evidence="1 2">
    <name type="scientific">Gymnopilus dilepis</name>
    <dbReference type="NCBI Taxonomy" id="231916"/>
    <lineage>
        <taxon>Eukaryota</taxon>
        <taxon>Fungi</taxon>
        <taxon>Dikarya</taxon>
        <taxon>Basidiomycota</taxon>
        <taxon>Agaricomycotina</taxon>
        <taxon>Agaricomycetes</taxon>
        <taxon>Agaricomycetidae</taxon>
        <taxon>Agaricales</taxon>
        <taxon>Agaricineae</taxon>
        <taxon>Hymenogastraceae</taxon>
        <taxon>Gymnopilus</taxon>
    </lineage>
</organism>
<name>A0A409YPR0_9AGAR</name>
<accession>A0A409YPR0</accession>
<dbReference type="Proteomes" id="UP000284706">
    <property type="component" value="Unassembled WGS sequence"/>
</dbReference>
<evidence type="ECO:0000313" key="1">
    <source>
        <dbReference type="EMBL" id="PPR04988.1"/>
    </source>
</evidence>
<keyword evidence="2" id="KW-1185">Reference proteome</keyword>
<protein>
    <submittedName>
        <fullName evidence="1">Uncharacterized protein</fullName>
    </submittedName>
</protein>
<evidence type="ECO:0000313" key="2">
    <source>
        <dbReference type="Proteomes" id="UP000284706"/>
    </source>
</evidence>
<dbReference type="AlphaFoldDB" id="A0A409YPR0"/>
<gene>
    <name evidence="1" type="ORF">CVT26_012582</name>
</gene>
<dbReference type="InParanoid" id="A0A409YPR0"/>
<dbReference type="OrthoDB" id="3328849at2759"/>